<organism evidence="3 4">
    <name type="scientific">Toxocara canis</name>
    <name type="common">Canine roundworm</name>
    <dbReference type="NCBI Taxonomy" id="6265"/>
    <lineage>
        <taxon>Eukaryota</taxon>
        <taxon>Metazoa</taxon>
        <taxon>Ecdysozoa</taxon>
        <taxon>Nematoda</taxon>
        <taxon>Chromadorea</taxon>
        <taxon>Rhabditida</taxon>
        <taxon>Spirurina</taxon>
        <taxon>Ascaridomorpha</taxon>
        <taxon>Ascaridoidea</taxon>
        <taxon>Toxocaridae</taxon>
        <taxon>Toxocara</taxon>
    </lineage>
</organism>
<keyword evidence="3" id="KW-1185">Reference proteome</keyword>
<dbReference type="PANTHER" id="PTHR46207:SF1">
    <property type="entry name" value="PROTEIN RCC2"/>
    <property type="match status" value="1"/>
</dbReference>
<dbReference type="Proteomes" id="UP000050794">
    <property type="component" value="Unassembled WGS sequence"/>
</dbReference>
<dbReference type="Gene3D" id="2.130.10.30">
    <property type="entry name" value="Regulator of chromosome condensation 1/beta-lactamase-inhibitor protein II"/>
    <property type="match status" value="1"/>
</dbReference>
<reference evidence="4" key="1">
    <citation type="submission" date="2016-06" db="UniProtKB">
        <authorList>
            <consortium name="WormBaseParasite"/>
        </authorList>
    </citation>
    <scope>IDENTIFICATION</scope>
</reference>
<protein>
    <submittedName>
        <fullName evidence="4">Regulator of chromosome condensation (RCC1) family protein</fullName>
    </submittedName>
</protein>
<dbReference type="PANTHER" id="PTHR46207">
    <property type="entry name" value="PROTEIN RCC2"/>
    <property type="match status" value="1"/>
</dbReference>
<feature type="repeat" description="RCC1" evidence="1">
    <location>
        <begin position="147"/>
        <end position="161"/>
    </location>
</feature>
<dbReference type="PROSITE" id="PS00626">
    <property type="entry name" value="RCC1_2"/>
    <property type="match status" value="1"/>
</dbReference>
<dbReference type="GO" id="GO:0031267">
    <property type="term" value="F:small GTPase binding"/>
    <property type="evidence" value="ECO:0007669"/>
    <property type="project" value="TreeGrafter"/>
</dbReference>
<dbReference type="WBParaSite" id="TCNE_0000346101-mRNA-1">
    <property type="protein sequence ID" value="TCNE_0000346101-mRNA-1"/>
    <property type="gene ID" value="TCNE_0000346101"/>
</dbReference>
<evidence type="ECO:0000256" key="1">
    <source>
        <dbReference type="PROSITE-ProRule" id="PRU00235"/>
    </source>
</evidence>
<name>A0A183U4P1_TOXCA</name>
<proteinExistence type="predicted"/>
<reference evidence="2 3" key="2">
    <citation type="submission" date="2018-11" db="EMBL/GenBank/DDBJ databases">
        <authorList>
            <consortium name="Pathogen Informatics"/>
        </authorList>
    </citation>
    <scope>NUCLEOTIDE SEQUENCE [LARGE SCALE GENOMIC DNA]</scope>
</reference>
<dbReference type="InterPro" id="IPR009091">
    <property type="entry name" value="RCC1/BLIP-II"/>
</dbReference>
<dbReference type="GO" id="GO:0016020">
    <property type="term" value="C:membrane"/>
    <property type="evidence" value="ECO:0007669"/>
    <property type="project" value="TreeGrafter"/>
</dbReference>
<dbReference type="InterPro" id="IPR000408">
    <property type="entry name" value="Reg_chr_condens"/>
</dbReference>
<dbReference type="InterPro" id="IPR028641">
    <property type="entry name" value="RCC2"/>
</dbReference>
<accession>A0A183U4P1</accession>
<dbReference type="PRINTS" id="PR00633">
    <property type="entry name" value="RCCNDNSATION"/>
</dbReference>
<evidence type="ECO:0000313" key="2">
    <source>
        <dbReference type="EMBL" id="VDM29178.1"/>
    </source>
</evidence>
<feature type="repeat" description="RCC1" evidence="1">
    <location>
        <begin position="41"/>
        <end position="93"/>
    </location>
</feature>
<sequence length="161" mass="16743">MSDIKRWTVLSLLSPEFIENLQSAIVFGSSGSEAILITKEDELYALGTNSCSCLGTNRSQGTLEPSRIDTLSGRAIVSLAFGSGPHVLALSQNGEVFSWGHNAFGQLGIGSTTVGIAPSLVGDALSGHNVVHIACGSHHSVAVTDRGEVFSWGRNSCGQVG</sequence>
<dbReference type="PROSITE" id="PS50012">
    <property type="entry name" value="RCC1_3"/>
    <property type="match status" value="3"/>
</dbReference>
<dbReference type="EMBL" id="UYWY01004458">
    <property type="protein sequence ID" value="VDM29178.1"/>
    <property type="molecule type" value="Genomic_DNA"/>
</dbReference>
<evidence type="ECO:0000313" key="4">
    <source>
        <dbReference type="WBParaSite" id="TCNE_0000346101-mRNA-1"/>
    </source>
</evidence>
<dbReference type="SUPFAM" id="SSF50985">
    <property type="entry name" value="RCC1/BLIP-II"/>
    <property type="match status" value="1"/>
</dbReference>
<gene>
    <name evidence="2" type="ORF">TCNE_LOCUS3461</name>
</gene>
<dbReference type="AlphaFoldDB" id="A0A183U4P1"/>
<dbReference type="Pfam" id="PF00415">
    <property type="entry name" value="RCC1"/>
    <property type="match status" value="1"/>
</dbReference>
<evidence type="ECO:0000313" key="3">
    <source>
        <dbReference type="Proteomes" id="UP000050794"/>
    </source>
</evidence>
<feature type="repeat" description="RCC1" evidence="1">
    <location>
        <begin position="94"/>
        <end position="146"/>
    </location>
</feature>